<dbReference type="GO" id="GO:0004386">
    <property type="term" value="F:helicase activity"/>
    <property type="evidence" value="ECO:0007669"/>
    <property type="project" value="UniProtKB-KW"/>
</dbReference>
<name>E5XTS4_SEGRC</name>
<dbReference type="InterPro" id="IPR028087">
    <property type="entry name" value="Tad_N"/>
</dbReference>
<dbReference type="Pfam" id="PF13400">
    <property type="entry name" value="Tad"/>
    <property type="match status" value="1"/>
</dbReference>
<proteinExistence type="predicted"/>
<protein>
    <submittedName>
        <fullName evidence="2">Helicase/secretion neighborhood TadE-like protein</fullName>
    </submittedName>
</protein>
<reference evidence="2 3" key="1">
    <citation type="journal article" date="2011" name="Stand. Genomic Sci.">
        <title>High quality draft genome sequence of Segniliparus rugosus CDC 945(T)= (ATCC BAA-974(T)).</title>
        <authorList>
            <person name="Earl A.M."/>
            <person name="Desjardins C.A."/>
            <person name="Fitzgerald M.G."/>
            <person name="Arachchi H.M."/>
            <person name="Zeng Q."/>
            <person name="Mehta T."/>
            <person name="Griggs A."/>
            <person name="Birren B.W."/>
            <person name="Toney N.C."/>
            <person name="Carr J."/>
            <person name="Posey J."/>
            <person name="Butler W.R."/>
        </authorList>
    </citation>
    <scope>NUCLEOTIDE SEQUENCE [LARGE SCALE GENOMIC DNA]</scope>
    <source>
        <strain evidence="3">ATCC BAA-974 / DSM 45345 / CCUG 50838 / CIP 108380 / JCM 13579 / CDC 945</strain>
    </source>
</reference>
<dbReference type="EMBL" id="ACZI02000001">
    <property type="protein sequence ID" value="EFV12277.1"/>
    <property type="molecule type" value="Genomic_DNA"/>
</dbReference>
<evidence type="ECO:0000313" key="2">
    <source>
        <dbReference type="EMBL" id="EFV12277.1"/>
    </source>
</evidence>
<dbReference type="HOGENOM" id="CLU_104210_1_0_11"/>
<dbReference type="STRING" id="679197.HMPREF9336_02896"/>
<accession>E5XTS4</accession>
<sequence>MVSAFLIAALVAFAVLVGWVGAAVSARHQAQSKADLAALAGAFRALDGERSACEAARGLVGRSSGRLVSCRLVDLDVLVVVEVDAAAAGFSFGPARAEARAGPATEAGSGG</sequence>
<evidence type="ECO:0000259" key="1">
    <source>
        <dbReference type="Pfam" id="PF13400"/>
    </source>
</evidence>
<keyword evidence="3" id="KW-1185">Reference proteome</keyword>
<organism evidence="2 3">
    <name type="scientific">Segniliparus rugosus (strain ATCC BAA-974 / DSM 45345 / CCUG 50838 / CIP 108380 / JCM 13579 / CDC 945)</name>
    <dbReference type="NCBI Taxonomy" id="679197"/>
    <lineage>
        <taxon>Bacteria</taxon>
        <taxon>Bacillati</taxon>
        <taxon>Actinomycetota</taxon>
        <taxon>Actinomycetes</taxon>
        <taxon>Mycobacteriales</taxon>
        <taxon>Segniliparaceae</taxon>
        <taxon>Segniliparus</taxon>
    </lineage>
</organism>
<evidence type="ECO:0000313" key="3">
    <source>
        <dbReference type="Proteomes" id="UP000004816"/>
    </source>
</evidence>
<dbReference type="NCBIfam" id="TIGR03816">
    <property type="entry name" value="tadE_like_DECH"/>
    <property type="match status" value="1"/>
</dbReference>
<dbReference type="Proteomes" id="UP000004816">
    <property type="component" value="Unassembled WGS sequence"/>
</dbReference>
<feature type="domain" description="Putative Flp pilus-assembly TadG-like N-terminal" evidence="1">
    <location>
        <begin position="2"/>
        <end position="42"/>
    </location>
</feature>
<gene>
    <name evidence="2" type="ORF">HMPREF9336_02896</name>
</gene>
<dbReference type="InterPro" id="IPR021202">
    <property type="entry name" value="Rv3654c-like"/>
</dbReference>
<dbReference type="AlphaFoldDB" id="E5XTS4"/>
<comment type="caution">
    <text evidence="2">The sequence shown here is derived from an EMBL/GenBank/DDBJ whole genome shotgun (WGS) entry which is preliminary data.</text>
</comment>